<gene>
    <name evidence="1" type="ORF">SY89_01518</name>
</gene>
<dbReference type="OrthoDB" id="376170at2157"/>
<proteinExistence type="predicted"/>
<sequence length="163" mass="18237">MLEDPRTDPVSFANVMVGLDKAGISDDARLEMYKQRRFGIDWGVGASVSTAASPEDDWETSMDNMYDLCRDGGLVFIPATNTPKIEGGLLGQVPAHSDIELRDYEARKASGEKTMKTLQLRRVREVHPNDGTGVFDEVNWGQYTVHGLDTHRDKVVDAYKQLY</sequence>
<comment type="caution">
    <text evidence="1">The sequence shown here is derived from an EMBL/GenBank/DDBJ whole genome shotgun (WGS) entry which is preliminary data.</text>
</comment>
<keyword evidence="2" id="KW-1185">Reference proteome</keyword>
<protein>
    <submittedName>
        <fullName evidence="1">Uncharacterized protein</fullName>
    </submittedName>
</protein>
<dbReference type="GeneID" id="84772267"/>
<organism evidence="1 2">
    <name type="scientific">Halolamina pelagica</name>
    <dbReference type="NCBI Taxonomy" id="699431"/>
    <lineage>
        <taxon>Archaea</taxon>
        <taxon>Methanobacteriati</taxon>
        <taxon>Methanobacteriota</taxon>
        <taxon>Stenosarchaea group</taxon>
        <taxon>Halobacteria</taxon>
        <taxon>Halobacteriales</taxon>
        <taxon>Haloferacaceae</taxon>
    </lineage>
</organism>
<evidence type="ECO:0000313" key="2">
    <source>
        <dbReference type="Proteomes" id="UP000050535"/>
    </source>
</evidence>
<accession>A0A0P7HVC6</accession>
<name>A0A0P7HVC6_9EURY</name>
<dbReference type="AlphaFoldDB" id="A0A0P7HVC6"/>
<dbReference type="EMBL" id="LGUC01000001">
    <property type="protein sequence ID" value="KPN30778.1"/>
    <property type="molecule type" value="Genomic_DNA"/>
</dbReference>
<reference evidence="2" key="1">
    <citation type="submission" date="2013-11" db="EMBL/GenBank/DDBJ databases">
        <authorList>
            <person name="Hoang H.T."/>
            <person name="Killian M.L."/>
            <person name="Madson D.M."/>
            <person name="Arruda P.H.E."/>
            <person name="Sun D."/>
            <person name="Schwartz K.J."/>
            <person name="Yoon K."/>
        </authorList>
    </citation>
    <scope>NUCLEOTIDE SEQUENCE [LARGE SCALE GENOMIC DNA]</scope>
    <source>
        <strain evidence="2">CDK2</strain>
    </source>
</reference>
<dbReference type="Proteomes" id="UP000050535">
    <property type="component" value="Unassembled WGS sequence"/>
</dbReference>
<dbReference type="RefSeq" id="WP_054583635.1">
    <property type="nucleotide sequence ID" value="NZ_LGUC01000001.1"/>
</dbReference>
<evidence type="ECO:0000313" key="1">
    <source>
        <dbReference type="EMBL" id="KPN30778.1"/>
    </source>
</evidence>